<comment type="caution">
    <text evidence="2">The sequence shown here is derived from an EMBL/GenBank/DDBJ whole genome shotgun (WGS) entry which is preliminary data.</text>
</comment>
<gene>
    <name evidence="2" type="ORF">MSAN_02290100</name>
</gene>
<evidence type="ECO:0000313" key="3">
    <source>
        <dbReference type="Proteomes" id="UP000623467"/>
    </source>
</evidence>
<proteinExistence type="predicted"/>
<accession>A0A8H7CGA3</accession>
<name>A0A8H7CGA3_9AGAR</name>
<dbReference type="Proteomes" id="UP000623467">
    <property type="component" value="Unassembled WGS sequence"/>
</dbReference>
<feature type="coiled-coil region" evidence="1">
    <location>
        <begin position="47"/>
        <end position="74"/>
    </location>
</feature>
<keyword evidence="1" id="KW-0175">Coiled coil</keyword>
<evidence type="ECO:0000313" key="2">
    <source>
        <dbReference type="EMBL" id="KAF7336579.1"/>
    </source>
</evidence>
<protein>
    <submittedName>
        <fullName evidence="2">F-box domain-containing protein</fullName>
    </submittedName>
</protein>
<dbReference type="EMBL" id="JACAZH010000036">
    <property type="protein sequence ID" value="KAF7336579.1"/>
    <property type="molecule type" value="Genomic_DNA"/>
</dbReference>
<dbReference type="AlphaFoldDB" id="A0A8H7CGA3"/>
<keyword evidence="3" id="KW-1185">Reference proteome</keyword>
<organism evidence="2 3">
    <name type="scientific">Mycena sanguinolenta</name>
    <dbReference type="NCBI Taxonomy" id="230812"/>
    <lineage>
        <taxon>Eukaryota</taxon>
        <taxon>Fungi</taxon>
        <taxon>Dikarya</taxon>
        <taxon>Basidiomycota</taxon>
        <taxon>Agaricomycotina</taxon>
        <taxon>Agaricomycetes</taxon>
        <taxon>Agaricomycetidae</taxon>
        <taxon>Agaricales</taxon>
        <taxon>Marasmiineae</taxon>
        <taxon>Mycenaceae</taxon>
        <taxon>Mycena</taxon>
    </lineage>
</organism>
<reference evidence="2" key="1">
    <citation type="submission" date="2020-05" db="EMBL/GenBank/DDBJ databases">
        <title>Mycena genomes resolve the evolution of fungal bioluminescence.</title>
        <authorList>
            <person name="Tsai I.J."/>
        </authorList>
    </citation>
    <scope>NUCLEOTIDE SEQUENCE</scope>
    <source>
        <strain evidence="2">160909Yilan</strain>
    </source>
</reference>
<evidence type="ECO:0000256" key="1">
    <source>
        <dbReference type="SAM" id="Coils"/>
    </source>
</evidence>
<sequence length="508" mass="56539">MGDSPPAPHHPGLLQAMTESVPCPTCGAAANAPPQDHEAEPTDHELLRDLDAEISVLRRRLHKLERQRADLALKADLSPLRRVPLEILGHIFRDVVGPIPGPLRIDDGPWLLSHVCGRWRALVLGDRGLWSRIHLNFSEPHRIQNRYPVRMIDVQADRAALLDVFFVGDEDGDQRDQVDRFNALATEHSHRWRELTIRLTSSLAPVVADLDYSSLKRVSVHWHRPVSQRPEADSIDLFRTAVSLADLFVSCRWRAVPVHPPIVNQLTRYSFDAPWRTHAELLRRLPNLEVAAVIRAFDGDDAIPEATDAIELAHLQQLYVNSDVCLDHLRAPALEAISVRHTDGAYRSLLRFLGRSSCSPRRLCLQGHFDEQGTTEVLQKCPTLTEIGAVFGPCDAASVARCLQLFTVGGSTPPPMTFPHVKVIAISCAEVDSKFHPAFLDMIDSRRGAPNGAFEAAELGVLMPGPEPDPQSAARLERLARDGFSLSVISLDRAGAHRHRWLIDRPPC</sequence>
<dbReference type="OrthoDB" id="3365698at2759"/>